<reference evidence="1 2" key="1">
    <citation type="journal article" date="2019" name="Commun. Biol.">
        <title>The bagworm genome reveals a unique fibroin gene that provides high tensile strength.</title>
        <authorList>
            <person name="Kono N."/>
            <person name="Nakamura H."/>
            <person name="Ohtoshi R."/>
            <person name="Tomita M."/>
            <person name="Numata K."/>
            <person name="Arakawa K."/>
        </authorList>
    </citation>
    <scope>NUCLEOTIDE SEQUENCE [LARGE SCALE GENOMIC DNA]</scope>
</reference>
<dbReference type="InterPro" id="IPR050951">
    <property type="entry name" value="Retrovirus_Pol_polyprotein"/>
</dbReference>
<gene>
    <name evidence="1" type="ORF">EVAR_5401_1</name>
</gene>
<proteinExistence type="predicted"/>
<evidence type="ECO:0008006" key="3">
    <source>
        <dbReference type="Google" id="ProtNLM"/>
    </source>
</evidence>
<dbReference type="EMBL" id="BGZK01002826">
    <property type="protein sequence ID" value="GBP96723.1"/>
    <property type="molecule type" value="Genomic_DNA"/>
</dbReference>
<dbReference type="AlphaFoldDB" id="A0A4C2ABF6"/>
<accession>A0A4C2ABF6</accession>
<dbReference type="SUPFAM" id="SSF56672">
    <property type="entry name" value="DNA/RNA polymerases"/>
    <property type="match status" value="1"/>
</dbReference>
<sequence length="234" mass="25086">MGAKWMWSEAHQSAFDTVKRALVSELALAHYDPRLCTVLTVTRVRPAGRRVAQQQEDGSESDSVRFSGAHQYVRSANNVADYLSRSHPQARAAADGSGAGTCAASADVEDGEINSFWWPGIDADIDRAVGACAAARPGPGDRGNAFIWISLGGGRHPRRGGRALTTGVSPAQLMLGRNVRTRLDLLCPHKDVSKHVASAPSAASLAQNVSRSQTSQSKYFGRKRKLILPSVIKL</sequence>
<dbReference type="Proteomes" id="UP000299102">
    <property type="component" value="Unassembled WGS sequence"/>
</dbReference>
<evidence type="ECO:0000313" key="2">
    <source>
        <dbReference type="Proteomes" id="UP000299102"/>
    </source>
</evidence>
<dbReference type="GO" id="GO:0071897">
    <property type="term" value="P:DNA biosynthetic process"/>
    <property type="evidence" value="ECO:0007669"/>
    <property type="project" value="UniProtKB-ARBA"/>
</dbReference>
<keyword evidence="2" id="KW-1185">Reference proteome</keyword>
<comment type="caution">
    <text evidence="1">The sequence shown here is derived from an EMBL/GenBank/DDBJ whole genome shotgun (WGS) entry which is preliminary data.</text>
</comment>
<organism evidence="1 2">
    <name type="scientific">Eumeta variegata</name>
    <name type="common">Bagworm moth</name>
    <name type="synonym">Eumeta japonica</name>
    <dbReference type="NCBI Taxonomy" id="151549"/>
    <lineage>
        <taxon>Eukaryota</taxon>
        <taxon>Metazoa</taxon>
        <taxon>Ecdysozoa</taxon>
        <taxon>Arthropoda</taxon>
        <taxon>Hexapoda</taxon>
        <taxon>Insecta</taxon>
        <taxon>Pterygota</taxon>
        <taxon>Neoptera</taxon>
        <taxon>Endopterygota</taxon>
        <taxon>Lepidoptera</taxon>
        <taxon>Glossata</taxon>
        <taxon>Ditrysia</taxon>
        <taxon>Tineoidea</taxon>
        <taxon>Psychidae</taxon>
        <taxon>Oiketicinae</taxon>
        <taxon>Eumeta</taxon>
    </lineage>
</organism>
<dbReference type="PANTHER" id="PTHR37984:SF5">
    <property type="entry name" value="PROTEIN NYNRIN-LIKE"/>
    <property type="match status" value="1"/>
</dbReference>
<dbReference type="InterPro" id="IPR043502">
    <property type="entry name" value="DNA/RNA_pol_sf"/>
</dbReference>
<name>A0A4C2ABF6_EUMVA</name>
<dbReference type="PANTHER" id="PTHR37984">
    <property type="entry name" value="PROTEIN CBG26694"/>
    <property type="match status" value="1"/>
</dbReference>
<evidence type="ECO:0000313" key="1">
    <source>
        <dbReference type="EMBL" id="GBP96723.1"/>
    </source>
</evidence>
<dbReference type="OrthoDB" id="10058156at2759"/>
<protein>
    <recommendedName>
        <fullName evidence="3">Reverse transcriptase/retrotransposon-derived protein RNase H-like domain-containing protein</fullName>
    </recommendedName>
</protein>